<keyword evidence="3 7" id="KW-0418">Kinase</keyword>
<sequence length="208" mass="22916">MNIAIVAGGKLQKRFFKKIRSADKIIGVDRGALWLVANKILPDVAFGDFDSVTKKDLKIIKQKVKKVIKYPQKKDATDLELAVDYAISLKPKKVVIFGGIGTRLDHTIAAVHLLEKFLKKGIAGNVIDGKNKMTLVKDSHAVSRSPHHYVSILPFTPSIVISLSGFAYPLTRKRLIRGTSRGISNVVIEKSAIIEVHEGIALVIKSRD</sequence>
<dbReference type="InterPro" id="IPR036371">
    <property type="entry name" value="TPK_B1-bd_sf"/>
</dbReference>
<reference evidence="7 8" key="1">
    <citation type="journal article" date="2016" name="Nat. Commun.">
        <title>Thousands of microbial genomes shed light on interconnected biogeochemical processes in an aquifer system.</title>
        <authorList>
            <person name="Anantharaman K."/>
            <person name="Brown C.T."/>
            <person name="Hug L.A."/>
            <person name="Sharon I."/>
            <person name="Castelle C.J."/>
            <person name="Probst A.J."/>
            <person name="Thomas B.C."/>
            <person name="Singh A."/>
            <person name="Wilkins M.J."/>
            <person name="Karaoz U."/>
            <person name="Brodie E.L."/>
            <person name="Williams K.H."/>
            <person name="Hubbard S.S."/>
            <person name="Banfield J.F."/>
        </authorList>
    </citation>
    <scope>NUCLEOTIDE SEQUENCE [LARGE SCALE GENOMIC DNA]</scope>
</reference>
<keyword evidence="4" id="KW-0067">ATP-binding</keyword>
<dbReference type="EMBL" id="MFJV01000001">
    <property type="protein sequence ID" value="OGG24124.1"/>
    <property type="molecule type" value="Genomic_DNA"/>
</dbReference>
<dbReference type="CDD" id="cd07995">
    <property type="entry name" value="TPK"/>
    <property type="match status" value="1"/>
</dbReference>
<evidence type="ECO:0000256" key="5">
    <source>
        <dbReference type="NCBIfam" id="TIGR01378"/>
    </source>
</evidence>
<dbReference type="STRING" id="1798392.A3A79_02925"/>
<dbReference type="InterPro" id="IPR006282">
    <property type="entry name" value="Thi_PPkinase"/>
</dbReference>
<evidence type="ECO:0000256" key="4">
    <source>
        <dbReference type="ARBA" id="ARBA00022840"/>
    </source>
</evidence>
<dbReference type="Pfam" id="PF04265">
    <property type="entry name" value="TPK_B1_binding"/>
    <property type="match status" value="1"/>
</dbReference>
<evidence type="ECO:0000256" key="3">
    <source>
        <dbReference type="ARBA" id="ARBA00022777"/>
    </source>
</evidence>
<proteinExistence type="predicted"/>
<dbReference type="SUPFAM" id="SSF63999">
    <property type="entry name" value="Thiamin pyrophosphokinase, catalytic domain"/>
    <property type="match status" value="1"/>
</dbReference>
<dbReference type="PANTHER" id="PTHR41299:SF1">
    <property type="entry name" value="THIAMINE PYROPHOSPHOKINASE"/>
    <property type="match status" value="1"/>
</dbReference>
<name>A0A1F6AHC1_9BACT</name>
<evidence type="ECO:0000256" key="1">
    <source>
        <dbReference type="ARBA" id="ARBA00022679"/>
    </source>
</evidence>
<dbReference type="GO" id="GO:0006772">
    <property type="term" value="P:thiamine metabolic process"/>
    <property type="evidence" value="ECO:0007669"/>
    <property type="project" value="UniProtKB-UniRule"/>
</dbReference>
<dbReference type="SMART" id="SM00983">
    <property type="entry name" value="TPK_B1_binding"/>
    <property type="match status" value="1"/>
</dbReference>
<dbReference type="Proteomes" id="UP000178759">
    <property type="component" value="Unassembled WGS sequence"/>
</dbReference>
<evidence type="ECO:0000313" key="8">
    <source>
        <dbReference type="Proteomes" id="UP000178759"/>
    </source>
</evidence>
<keyword evidence="1" id="KW-0808">Transferase</keyword>
<dbReference type="GO" id="GO:0030975">
    <property type="term" value="F:thiamine binding"/>
    <property type="evidence" value="ECO:0007669"/>
    <property type="project" value="InterPro"/>
</dbReference>
<comment type="caution">
    <text evidence="7">The sequence shown here is derived from an EMBL/GenBank/DDBJ whole genome shotgun (WGS) entry which is preliminary data.</text>
</comment>
<dbReference type="GO" id="GO:0009229">
    <property type="term" value="P:thiamine diphosphate biosynthetic process"/>
    <property type="evidence" value="ECO:0007669"/>
    <property type="project" value="InterPro"/>
</dbReference>
<evidence type="ECO:0000256" key="2">
    <source>
        <dbReference type="ARBA" id="ARBA00022741"/>
    </source>
</evidence>
<dbReference type="InterPro" id="IPR007371">
    <property type="entry name" value="TPK_catalytic"/>
</dbReference>
<dbReference type="InterPro" id="IPR036759">
    <property type="entry name" value="TPK_catalytic_sf"/>
</dbReference>
<dbReference type="EC" id="2.7.6.2" evidence="5"/>
<organism evidence="7 8">
    <name type="scientific">Candidatus Gottesmanbacteria bacterium RIFCSPLOWO2_01_FULL_43_11b</name>
    <dbReference type="NCBI Taxonomy" id="1798392"/>
    <lineage>
        <taxon>Bacteria</taxon>
        <taxon>Candidatus Gottesmaniibacteriota</taxon>
    </lineage>
</organism>
<accession>A0A1F6AHC1</accession>
<feature type="domain" description="Thiamin pyrophosphokinase thiamin-binding" evidence="6">
    <location>
        <begin position="124"/>
        <end position="202"/>
    </location>
</feature>
<dbReference type="NCBIfam" id="TIGR01378">
    <property type="entry name" value="thi_PPkinase"/>
    <property type="match status" value="1"/>
</dbReference>
<dbReference type="SUPFAM" id="SSF63862">
    <property type="entry name" value="Thiamin pyrophosphokinase, substrate-binding domain"/>
    <property type="match status" value="1"/>
</dbReference>
<dbReference type="InterPro" id="IPR007373">
    <property type="entry name" value="Thiamin_PyroPKinase_B1-bd"/>
</dbReference>
<dbReference type="Pfam" id="PF04263">
    <property type="entry name" value="TPK_catalytic"/>
    <property type="match status" value="1"/>
</dbReference>
<dbReference type="PANTHER" id="PTHR41299">
    <property type="entry name" value="THIAMINE PYROPHOSPHOKINASE"/>
    <property type="match status" value="1"/>
</dbReference>
<dbReference type="InterPro" id="IPR053149">
    <property type="entry name" value="TPK"/>
</dbReference>
<keyword evidence="2" id="KW-0547">Nucleotide-binding</keyword>
<protein>
    <recommendedName>
        <fullName evidence="5">Thiamine diphosphokinase</fullName>
        <ecNumber evidence="5">2.7.6.2</ecNumber>
    </recommendedName>
</protein>
<evidence type="ECO:0000313" key="7">
    <source>
        <dbReference type="EMBL" id="OGG24124.1"/>
    </source>
</evidence>
<dbReference type="GO" id="GO:0004788">
    <property type="term" value="F:thiamine diphosphokinase activity"/>
    <property type="evidence" value="ECO:0007669"/>
    <property type="project" value="UniProtKB-UniRule"/>
</dbReference>
<evidence type="ECO:0000259" key="6">
    <source>
        <dbReference type="SMART" id="SM00983"/>
    </source>
</evidence>
<dbReference type="GO" id="GO:0016301">
    <property type="term" value="F:kinase activity"/>
    <property type="evidence" value="ECO:0007669"/>
    <property type="project" value="UniProtKB-KW"/>
</dbReference>
<gene>
    <name evidence="7" type="ORF">A3A79_02925</name>
</gene>
<dbReference type="Gene3D" id="3.40.50.10240">
    <property type="entry name" value="Thiamin pyrophosphokinase, catalytic domain"/>
    <property type="match status" value="1"/>
</dbReference>
<dbReference type="GO" id="GO:0005524">
    <property type="term" value="F:ATP binding"/>
    <property type="evidence" value="ECO:0007669"/>
    <property type="project" value="UniProtKB-KW"/>
</dbReference>
<dbReference type="AlphaFoldDB" id="A0A1F6AHC1"/>